<dbReference type="Pfam" id="PF16859">
    <property type="entry name" value="TetR_C_11"/>
    <property type="match status" value="1"/>
</dbReference>
<dbReference type="eggNOG" id="COG1309">
    <property type="taxonomic scope" value="Bacteria"/>
</dbReference>
<name>Q73U20_MYCPA</name>
<gene>
    <name evidence="6" type="ordered locus">MAP_3548c</name>
</gene>
<dbReference type="AlphaFoldDB" id="Q73U20"/>
<dbReference type="GO" id="GO:0003700">
    <property type="term" value="F:DNA-binding transcription factor activity"/>
    <property type="evidence" value="ECO:0007669"/>
    <property type="project" value="TreeGrafter"/>
</dbReference>
<dbReference type="PROSITE" id="PS50977">
    <property type="entry name" value="HTH_TETR_2"/>
    <property type="match status" value="1"/>
</dbReference>
<feature type="domain" description="HTH tetR-type" evidence="5">
    <location>
        <begin position="43"/>
        <end position="103"/>
    </location>
</feature>
<dbReference type="InterPro" id="IPR009057">
    <property type="entry name" value="Homeodomain-like_sf"/>
</dbReference>
<dbReference type="SUPFAM" id="SSF46689">
    <property type="entry name" value="Homeodomain-like"/>
    <property type="match status" value="1"/>
</dbReference>
<protein>
    <recommendedName>
        <fullName evidence="5">HTH tetR-type domain-containing protein</fullName>
    </recommendedName>
</protein>
<evidence type="ECO:0000313" key="7">
    <source>
        <dbReference type="Proteomes" id="UP000000580"/>
    </source>
</evidence>
<evidence type="ECO:0000256" key="4">
    <source>
        <dbReference type="PROSITE-ProRule" id="PRU00335"/>
    </source>
</evidence>
<dbReference type="GO" id="GO:0000976">
    <property type="term" value="F:transcription cis-regulatory region binding"/>
    <property type="evidence" value="ECO:0007669"/>
    <property type="project" value="TreeGrafter"/>
</dbReference>
<dbReference type="PANTHER" id="PTHR30055:SF230">
    <property type="entry name" value="TRANSCRIPTIONAL REGULATORY PROTEIN (PROBABLY TETR-FAMILY)-RELATED"/>
    <property type="match status" value="1"/>
</dbReference>
<proteinExistence type="predicted"/>
<dbReference type="STRING" id="262316.MAP_3548c"/>
<dbReference type="Proteomes" id="UP000000580">
    <property type="component" value="Chromosome"/>
</dbReference>
<evidence type="ECO:0000256" key="2">
    <source>
        <dbReference type="ARBA" id="ARBA00023125"/>
    </source>
</evidence>
<keyword evidence="3" id="KW-0804">Transcription</keyword>
<dbReference type="Pfam" id="PF00440">
    <property type="entry name" value="TetR_N"/>
    <property type="match status" value="1"/>
</dbReference>
<dbReference type="PANTHER" id="PTHR30055">
    <property type="entry name" value="HTH-TYPE TRANSCRIPTIONAL REGULATOR RUTR"/>
    <property type="match status" value="1"/>
</dbReference>
<dbReference type="Gene3D" id="1.10.357.10">
    <property type="entry name" value="Tetracycline Repressor, domain 2"/>
    <property type="match status" value="1"/>
</dbReference>
<reference evidence="6 7" key="1">
    <citation type="journal article" date="2005" name="Proc. Natl. Acad. Sci. U.S.A.">
        <title>The complete genome sequence of Mycobacterium avium subspecies paratuberculosis.</title>
        <authorList>
            <person name="Li L."/>
            <person name="Bannantine J.P."/>
            <person name="Zhang Q."/>
            <person name="Amonsin A."/>
            <person name="May B.J."/>
            <person name="Alt D."/>
            <person name="Banerji N."/>
            <person name="Kanjilal S."/>
            <person name="Kapur V."/>
        </authorList>
    </citation>
    <scope>NUCLEOTIDE SEQUENCE [LARGE SCALE GENOMIC DNA]</scope>
    <source>
        <strain evidence="7">ATCC BAA-968 / K-10</strain>
    </source>
</reference>
<dbReference type="InterPro" id="IPR011075">
    <property type="entry name" value="TetR_C"/>
</dbReference>
<evidence type="ECO:0000256" key="3">
    <source>
        <dbReference type="ARBA" id="ARBA00023163"/>
    </source>
</evidence>
<keyword evidence="7" id="KW-1185">Reference proteome</keyword>
<dbReference type="InterPro" id="IPR036271">
    <property type="entry name" value="Tet_transcr_reg_TetR-rel_C_sf"/>
</dbReference>
<dbReference type="InterPro" id="IPR001647">
    <property type="entry name" value="HTH_TetR"/>
</dbReference>
<feature type="DNA-binding region" description="H-T-H motif" evidence="4">
    <location>
        <begin position="66"/>
        <end position="85"/>
    </location>
</feature>
<evidence type="ECO:0000313" key="6">
    <source>
        <dbReference type="EMBL" id="AAS06098.1"/>
    </source>
</evidence>
<organism evidence="6 7">
    <name type="scientific">Mycolicibacterium paratuberculosis (strain ATCC BAA-968 / K-10)</name>
    <name type="common">Mycobacterium paratuberculosis</name>
    <dbReference type="NCBI Taxonomy" id="262316"/>
    <lineage>
        <taxon>Bacteria</taxon>
        <taxon>Bacillati</taxon>
        <taxon>Actinomycetota</taxon>
        <taxon>Actinomycetes</taxon>
        <taxon>Mycobacteriales</taxon>
        <taxon>Mycobacteriaceae</taxon>
        <taxon>Mycobacterium</taxon>
        <taxon>Mycobacterium avium complex (MAC)</taxon>
    </lineage>
</organism>
<dbReference type="InterPro" id="IPR050109">
    <property type="entry name" value="HTH-type_TetR-like_transc_reg"/>
</dbReference>
<evidence type="ECO:0000256" key="1">
    <source>
        <dbReference type="ARBA" id="ARBA00023015"/>
    </source>
</evidence>
<accession>Q73U20</accession>
<dbReference type="EMBL" id="AE016958">
    <property type="protein sequence ID" value="AAS06098.1"/>
    <property type="molecule type" value="Genomic_DNA"/>
</dbReference>
<dbReference type="Gene3D" id="1.10.10.60">
    <property type="entry name" value="Homeodomain-like"/>
    <property type="match status" value="1"/>
</dbReference>
<dbReference type="SUPFAM" id="SSF48498">
    <property type="entry name" value="Tetracyclin repressor-like, C-terminal domain"/>
    <property type="match status" value="1"/>
</dbReference>
<keyword evidence="1" id="KW-0805">Transcription regulation</keyword>
<evidence type="ECO:0000259" key="5">
    <source>
        <dbReference type="PROSITE" id="PS50977"/>
    </source>
</evidence>
<keyword evidence="2 4" id="KW-0238">DNA-binding</keyword>
<dbReference type="KEGG" id="mpa:MAP_3548c"/>
<dbReference type="PRINTS" id="PR00455">
    <property type="entry name" value="HTHTETR"/>
</dbReference>
<sequence>MSRICWPSALNCGSARSSRRTVTPTYVTLSFVMVVDFGRPRDPRIDAAVLRATVELLAETGYPGLLVSAIAQRAGTSKPAIYRRWPSKAHLVHEAVFPVGADTAIPDTGSTADDLREMVRRTMVFLTTPAARAALPGLIGEMAADPSLHSALLERFAGAIGGGLADWLAAAAARGEARPDVTAAELAETIAGVTLVALLTRPTELDDAWVDRTTRLLLKGISA</sequence>
<dbReference type="HOGENOM" id="CLU_069356_25_6_11"/>